<dbReference type="GO" id="GO:0008073">
    <property type="term" value="F:ornithine decarboxylase inhibitor activity"/>
    <property type="evidence" value="ECO:0007669"/>
    <property type="project" value="InterPro"/>
</dbReference>
<keyword evidence="4" id="KW-1185">Reference proteome</keyword>
<name>A0A2P6NEM3_9EUKA</name>
<comment type="similarity">
    <text evidence="1">Belongs to the ODC antizyme family.</text>
</comment>
<dbReference type="InParanoid" id="A0A2P6NEM3"/>
<dbReference type="EMBL" id="MDYQ01000104">
    <property type="protein sequence ID" value="PRP82400.1"/>
    <property type="molecule type" value="Genomic_DNA"/>
</dbReference>
<dbReference type="Pfam" id="PF02100">
    <property type="entry name" value="ODC_AZ"/>
    <property type="match status" value="1"/>
</dbReference>
<evidence type="ECO:0000256" key="2">
    <source>
        <dbReference type="ARBA" id="ARBA00022758"/>
    </source>
</evidence>
<comment type="caution">
    <text evidence="3">The sequence shown here is derived from an EMBL/GenBank/DDBJ whole genome shotgun (WGS) entry which is preliminary data.</text>
</comment>
<evidence type="ECO:0008006" key="5">
    <source>
        <dbReference type="Google" id="ProtNLM"/>
    </source>
</evidence>
<evidence type="ECO:0000313" key="3">
    <source>
        <dbReference type="EMBL" id="PRP82400.1"/>
    </source>
</evidence>
<evidence type="ECO:0000256" key="1">
    <source>
        <dbReference type="ARBA" id="ARBA00008796"/>
    </source>
</evidence>
<dbReference type="InterPro" id="IPR038581">
    <property type="entry name" value="ODC_AZ_sf"/>
</dbReference>
<evidence type="ECO:0000313" key="4">
    <source>
        <dbReference type="Proteomes" id="UP000241769"/>
    </source>
</evidence>
<sequence>MKIESIPQVNHLGLIHGKLAEEEHATHLKSYDEVQHLSHLQRQQQQREEPTCLSTLFYTKLHPLSKRIECNFFKTAMKKQPAFEKIEFFHIEPNPQNTTTTDTVTSRAFIAQNECMSFIEAQRPIEMKNKESLSTLLDLVDEYGCEKMYACVEREEKNMKEIVQSYMAVGFRLDHSLVLPGYLLLLLDF</sequence>
<dbReference type="Proteomes" id="UP000241769">
    <property type="component" value="Unassembled WGS sequence"/>
</dbReference>
<dbReference type="GO" id="GO:0075523">
    <property type="term" value="P:viral translational frameshifting"/>
    <property type="evidence" value="ECO:0007669"/>
    <property type="project" value="UniProtKB-KW"/>
</dbReference>
<dbReference type="Gene3D" id="3.40.630.60">
    <property type="match status" value="1"/>
</dbReference>
<reference evidence="3 4" key="1">
    <citation type="journal article" date="2018" name="Genome Biol. Evol.">
        <title>Multiple Roots of Fruiting Body Formation in Amoebozoa.</title>
        <authorList>
            <person name="Hillmann F."/>
            <person name="Forbes G."/>
            <person name="Novohradska S."/>
            <person name="Ferling I."/>
            <person name="Riege K."/>
            <person name="Groth M."/>
            <person name="Westermann M."/>
            <person name="Marz M."/>
            <person name="Spaller T."/>
            <person name="Winckler T."/>
            <person name="Schaap P."/>
            <person name="Glockner G."/>
        </authorList>
    </citation>
    <scope>NUCLEOTIDE SEQUENCE [LARGE SCALE GENOMIC DNA]</scope>
    <source>
        <strain evidence="3 4">Jena</strain>
    </source>
</reference>
<keyword evidence="2" id="KW-0688">Ribosomal frameshifting</keyword>
<dbReference type="InterPro" id="IPR002993">
    <property type="entry name" value="ODC_AZ"/>
</dbReference>
<dbReference type="AlphaFoldDB" id="A0A2P6NEM3"/>
<proteinExistence type="inferred from homology"/>
<organism evidence="3 4">
    <name type="scientific">Planoprotostelium fungivorum</name>
    <dbReference type="NCBI Taxonomy" id="1890364"/>
    <lineage>
        <taxon>Eukaryota</taxon>
        <taxon>Amoebozoa</taxon>
        <taxon>Evosea</taxon>
        <taxon>Variosea</taxon>
        <taxon>Cavosteliida</taxon>
        <taxon>Cavosteliaceae</taxon>
        <taxon>Planoprotostelium</taxon>
    </lineage>
</organism>
<accession>A0A2P6NEM3</accession>
<gene>
    <name evidence="3" type="ORF">PROFUN_10176</name>
</gene>
<protein>
    <recommendedName>
        <fullName evidence="5">Ornithine decarboxylase antizyme</fullName>
    </recommendedName>
</protein>